<dbReference type="Proteomes" id="UP000542973">
    <property type="component" value="Unassembled WGS sequence"/>
</dbReference>
<organism evidence="1 2">
    <name type="scientific">Cupriavidus gilardii</name>
    <dbReference type="NCBI Taxonomy" id="82541"/>
    <lineage>
        <taxon>Bacteria</taxon>
        <taxon>Pseudomonadati</taxon>
        <taxon>Pseudomonadota</taxon>
        <taxon>Betaproteobacteria</taxon>
        <taxon>Burkholderiales</taxon>
        <taxon>Burkholderiaceae</taxon>
        <taxon>Cupriavidus</taxon>
    </lineage>
</organism>
<dbReference type="AlphaFoldDB" id="A0A849BIE7"/>
<comment type="caution">
    <text evidence="1">The sequence shown here is derived from an EMBL/GenBank/DDBJ whole genome shotgun (WGS) entry which is preliminary data.</text>
</comment>
<gene>
    <name evidence="1" type="ORF">HLB16_23490</name>
</gene>
<accession>A0A849BIE7</accession>
<dbReference type="EMBL" id="JABEMD010000060">
    <property type="protein sequence ID" value="NNH13818.1"/>
    <property type="molecule type" value="Genomic_DNA"/>
</dbReference>
<name>A0A849BIE7_9BURK</name>
<protein>
    <submittedName>
        <fullName evidence="1">Uncharacterized protein</fullName>
    </submittedName>
</protein>
<reference evidence="1 2" key="1">
    <citation type="submission" date="2020-05" db="EMBL/GenBank/DDBJ databases">
        <title>MicrobeNet Type strains.</title>
        <authorList>
            <person name="Nicholson A.C."/>
        </authorList>
    </citation>
    <scope>NUCLEOTIDE SEQUENCE [LARGE SCALE GENOMIC DNA]</scope>
    <source>
        <strain evidence="1 2">ATCC 700815</strain>
    </source>
</reference>
<dbReference type="RefSeq" id="WP_151023490.1">
    <property type="nucleotide sequence ID" value="NZ_BAAAEB010000051.1"/>
</dbReference>
<sequence>MSILNVQFTDATENRIQSWFLSPQDPGKMENLGTVEADDPRWKAFYESVPEYMRACFPAPTAAGDVTAEP</sequence>
<proteinExistence type="predicted"/>
<evidence type="ECO:0000313" key="1">
    <source>
        <dbReference type="EMBL" id="NNH13818.1"/>
    </source>
</evidence>
<evidence type="ECO:0000313" key="2">
    <source>
        <dbReference type="Proteomes" id="UP000542973"/>
    </source>
</evidence>